<evidence type="ECO:0000256" key="2">
    <source>
        <dbReference type="ARBA" id="ARBA00022448"/>
    </source>
</evidence>
<evidence type="ECO:0000259" key="8">
    <source>
        <dbReference type="Pfam" id="PF19055"/>
    </source>
</evidence>
<keyword evidence="10" id="KW-1185">Reference proteome</keyword>
<evidence type="ECO:0008006" key="11">
    <source>
        <dbReference type="Google" id="ProtNLM"/>
    </source>
</evidence>
<evidence type="ECO:0000256" key="4">
    <source>
        <dbReference type="ARBA" id="ARBA00022989"/>
    </source>
</evidence>
<evidence type="ECO:0000313" key="10">
    <source>
        <dbReference type="Proteomes" id="UP000254866"/>
    </source>
</evidence>
<organism evidence="9 10">
    <name type="scientific">Venustampulla echinocandica</name>
    <dbReference type="NCBI Taxonomy" id="2656787"/>
    <lineage>
        <taxon>Eukaryota</taxon>
        <taxon>Fungi</taxon>
        <taxon>Dikarya</taxon>
        <taxon>Ascomycota</taxon>
        <taxon>Pezizomycotina</taxon>
        <taxon>Leotiomycetes</taxon>
        <taxon>Helotiales</taxon>
        <taxon>Pleuroascaceae</taxon>
        <taxon>Venustampulla</taxon>
    </lineage>
</organism>
<proteinExistence type="predicted"/>
<dbReference type="Pfam" id="PF19055">
    <property type="entry name" value="ABC2_membrane_7"/>
    <property type="match status" value="1"/>
</dbReference>
<evidence type="ECO:0000256" key="1">
    <source>
        <dbReference type="ARBA" id="ARBA00004141"/>
    </source>
</evidence>
<keyword evidence="3 6" id="KW-0812">Transmembrane</keyword>
<gene>
    <name evidence="9" type="ORF">BP5553_08860</name>
</gene>
<dbReference type="InterPro" id="IPR013525">
    <property type="entry name" value="ABC2_TM"/>
</dbReference>
<dbReference type="GeneID" id="43601709"/>
<comment type="caution">
    <text evidence="9">The sequence shown here is derived from an EMBL/GenBank/DDBJ whole genome shotgun (WGS) entry which is preliminary data.</text>
</comment>
<dbReference type="OrthoDB" id="245989at2759"/>
<protein>
    <recommendedName>
        <fullName evidence="11">ABC transporter domain-containing protein</fullName>
    </recommendedName>
</protein>
<dbReference type="EMBL" id="NPIC01000010">
    <property type="protein sequence ID" value="RDL32404.1"/>
    <property type="molecule type" value="Genomic_DNA"/>
</dbReference>
<keyword evidence="2" id="KW-0813">Transport</keyword>
<dbReference type="PANTHER" id="PTHR19241">
    <property type="entry name" value="ATP-BINDING CASSETTE TRANSPORTER"/>
    <property type="match status" value="1"/>
</dbReference>
<feature type="transmembrane region" description="Helical" evidence="6">
    <location>
        <begin position="70"/>
        <end position="89"/>
    </location>
</feature>
<dbReference type="GO" id="GO:0016020">
    <property type="term" value="C:membrane"/>
    <property type="evidence" value="ECO:0007669"/>
    <property type="project" value="UniProtKB-SubCell"/>
</dbReference>
<comment type="subcellular location">
    <subcellularLocation>
        <location evidence="1">Membrane</location>
        <topology evidence="1">Multi-pass membrane protein</topology>
    </subcellularLocation>
</comment>
<dbReference type="AlphaFoldDB" id="A0A370TD98"/>
<dbReference type="SUPFAM" id="SSF52540">
    <property type="entry name" value="P-loop containing nucleoside triphosphate hydrolases"/>
    <property type="match status" value="1"/>
</dbReference>
<dbReference type="GO" id="GO:0140359">
    <property type="term" value="F:ABC-type transporter activity"/>
    <property type="evidence" value="ECO:0007669"/>
    <property type="project" value="InterPro"/>
</dbReference>
<feature type="transmembrane region" description="Helical" evidence="6">
    <location>
        <begin position="101"/>
        <end position="120"/>
    </location>
</feature>
<sequence length="399" mass="45186">MNAFGSALEILTLYAQRPIVEKHSRYAFYHPSCEAFASMLVDLPAKVGNTIIFNLTLYFMTNLRREPDPFFFFALISFFLTLAMSMLFISIAAMSRTLAQAMVPTALFILSIIIYTGFAIPTKYMLGWFRWINYLNPVAFGFEALKINEFTQTRSSVGSVPGSSSINGDRFIKSSHRYYHANKWRNFGVIITFMIFFMLVYLLATEWISANKSRGEVLVFRRESLDLDHISTEEKLDYVDQVIKLLDMEEFADAVVGAPGEGLNVEQRKRLTIGVELAAKPQLLLFLAEPASSLDSQTSWAIYDLIENLKTIGQAILCTIHQSSAMLFQRFDRLLFLAKGGKTIYLGDIRQDSHVLTAYFEKNGAPKCSSVIAKAFITELSSLEVKYTIRVISITLDRI</sequence>
<feature type="transmembrane region" description="Helical" evidence="6">
    <location>
        <begin position="184"/>
        <end position="204"/>
    </location>
</feature>
<reference evidence="9 10" key="1">
    <citation type="journal article" date="2018" name="IMA Fungus">
        <title>IMA Genome-F 9: Draft genome sequence of Annulohypoxylon stygium, Aspergillus mulundensis, Berkeleyomyces basicola (syn. Thielaviopsis basicola), Ceratocystis smalleyi, two Cercospora beticola strains, Coleophoma cylindrospora, Fusarium fracticaudum, Phialophora cf. hyalina, and Morchella septimelata.</title>
        <authorList>
            <person name="Wingfield B.D."/>
            <person name="Bills G.F."/>
            <person name="Dong Y."/>
            <person name="Huang W."/>
            <person name="Nel W.J."/>
            <person name="Swalarsk-Parry B.S."/>
            <person name="Vaghefi N."/>
            <person name="Wilken P.M."/>
            <person name="An Z."/>
            <person name="de Beer Z.W."/>
            <person name="De Vos L."/>
            <person name="Chen L."/>
            <person name="Duong T.A."/>
            <person name="Gao Y."/>
            <person name="Hammerbacher A."/>
            <person name="Kikkert J.R."/>
            <person name="Li Y."/>
            <person name="Li H."/>
            <person name="Li K."/>
            <person name="Li Q."/>
            <person name="Liu X."/>
            <person name="Ma X."/>
            <person name="Naidoo K."/>
            <person name="Pethybridge S.J."/>
            <person name="Sun J."/>
            <person name="Steenkamp E.T."/>
            <person name="van der Nest M.A."/>
            <person name="van Wyk S."/>
            <person name="Wingfield M.J."/>
            <person name="Xiong C."/>
            <person name="Yue Q."/>
            <person name="Zhang X."/>
        </authorList>
    </citation>
    <scope>NUCLEOTIDE SEQUENCE [LARGE SCALE GENOMIC DNA]</scope>
    <source>
        <strain evidence="9 10">BP 5553</strain>
    </source>
</reference>
<dbReference type="InterPro" id="IPR043926">
    <property type="entry name" value="ABCG_dom"/>
</dbReference>
<dbReference type="InterPro" id="IPR027417">
    <property type="entry name" value="P-loop_NTPase"/>
</dbReference>
<feature type="domain" description="ABC-2 type transporter transmembrane" evidence="7">
    <location>
        <begin position="1"/>
        <end position="150"/>
    </location>
</feature>
<keyword evidence="4 6" id="KW-1133">Transmembrane helix</keyword>
<feature type="domain" description="ABC transporter family G" evidence="8">
    <location>
        <begin position="321"/>
        <end position="351"/>
    </location>
</feature>
<dbReference type="Pfam" id="PF01061">
    <property type="entry name" value="ABC2_membrane"/>
    <property type="match status" value="1"/>
</dbReference>
<keyword evidence="5 6" id="KW-0472">Membrane</keyword>
<evidence type="ECO:0000256" key="3">
    <source>
        <dbReference type="ARBA" id="ARBA00022692"/>
    </source>
</evidence>
<evidence type="ECO:0000259" key="7">
    <source>
        <dbReference type="Pfam" id="PF01061"/>
    </source>
</evidence>
<evidence type="ECO:0000256" key="6">
    <source>
        <dbReference type="SAM" id="Phobius"/>
    </source>
</evidence>
<evidence type="ECO:0000313" key="9">
    <source>
        <dbReference type="EMBL" id="RDL32404.1"/>
    </source>
</evidence>
<dbReference type="Gene3D" id="3.40.50.300">
    <property type="entry name" value="P-loop containing nucleotide triphosphate hydrolases"/>
    <property type="match status" value="1"/>
</dbReference>
<name>A0A370TD98_9HELO</name>
<dbReference type="STRING" id="2656787.A0A370TD98"/>
<dbReference type="RefSeq" id="XP_031866126.1">
    <property type="nucleotide sequence ID" value="XM_032017483.1"/>
</dbReference>
<evidence type="ECO:0000256" key="5">
    <source>
        <dbReference type="ARBA" id="ARBA00023136"/>
    </source>
</evidence>
<dbReference type="Proteomes" id="UP000254866">
    <property type="component" value="Unassembled WGS sequence"/>
</dbReference>
<accession>A0A370TD98</accession>